<dbReference type="InterPro" id="IPR015424">
    <property type="entry name" value="PyrdxlP-dep_Trfase"/>
</dbReference>
<dbReference type="PANTHER" id="PTHR13693:SF77">
    <property type="entry name" value="8-AMINO-7-OXONONANOATE SYNTHASE"/>
    <property type="match status" value="1"/>
</dbReference>
<dbReference type="InterPro" id="IPR015422">
    <property type="entry name" value="PyrdxlP-dep_Trfase_small"/>
</dbReference>
<comment type="similarity">
    <text evidence="2">Belongs to the class-II pyridoxal-phosphate-dependent aminotransferase family. BioF subfamily.</text>
</comment>
<feature type="domain" description="Aminotransferase class I/classII large" evidence="5">
    <location>
        <begin position="28"/>
        <end position="355"/>
    </location>
</feature>
<dbReference type="GO" id="GO:0016740">
    <property type="term" value="F:transferase activity"/>
    <property type="evidence" value="ECO:0007669"/>
    <property type="project" value="UniProtKB-KW"/>
</dbReference>
<dbReference type="AlphaFoldDB" id="A0A0E9N3U9"/>
<reference evidence="6 7" key="1">
    <citation type="submission" date="2015-04" db="EMBL/GenBank/DDBJ databases">
        <title>Whole genome shotgun sequence of Flavihumibacter petaseus NBRC 106054.</title>
        <authorList>
            <person name="Miyazawa S."/>
            <person name="Hosoyama A."/>
            <person name="Hashimoto M."/>
            <person name="Noguchi M."/>
            <person name="Tsuchikane K."/>
            <person name="Ohji S."/>
            <person name="Yamazoe A."/>
            <person name="Ichikawa N."/>
            <person name="Kimura A."/>
            <person name="Fujita N."/>
        </authorList>
    </citation>
    <scope>NUCLEOTIDE SEQUENCE [LARGE SCALE GENOMIC DNA]</scope>
    <source>
        <strain evidence="6 7">NBRC 106054</strain>
    </source>
</reference>
<sequence>MKEKFLENKLAERKAQHAFRQLKLTEGCVDFCSNDYLGYARREWPVSGITHGSTGSRLLSGNSAKAVSLEQQLAAFHGSEASLLFNSGYDANLALLSAVAGRNDLIVYDQLSHASIRDGIRLGQARAFSFRHNDLADLEKKLETGAGENRFVVTESVFSMDGHLAPLHDIAAICERYQAHLIVDEAHALGILGEKGEGLSQSLGLASRCLARVYTFGKAAGAHGAVITGSALLKDFLVNFARPLIYSTALPPAALEAIGHAYASFPGSTAEREKLRQLIANFRATDLPFERLDSTTPIQGVIIPGNKEVKQVAGVLHDSGFDVRPILSPTVPQGSERLRIVLHAFNTTAELQGLVGLLSGLRKQAEHD</sequence>
<evidence type="ECO:0000256" key="3">
    <source>
        <dbReference type="ARBA" id="ARBA00022679"/>
    </source>
</evidence>
<keyword evidence="4" id="KW-0663">Pyridoxal phosphate</keyword>
<dbReference type="EMBL" id="BBWV01000003">
    <property type="protein sequence ID" value="GAO44489.1"/>
    <property type="molecule type" value="Genomic_DNA"/>
</dbReference>
<dbReference type="GO" id="GO:0030170">
    <property type="term" value="F:pyridoxal phosphate binding"/>
    <property type="evidence" value="ECO:0007669"/>
    <property type="project" value="InterPro"/>
</dbReference>
<protein>
    <submittedName>
        <fullName evidence="6">8-amino-7-oxononanoate synthase</fullName>
    </submittedName>
</protein>
<keyword evidence="3" id="KW-0808">Transferase</keyword>
<evidence type="ECO:0000256" key="4">
    <source>
        <dbReference type="ARBA" id="ARBA00022898"/>
    </source>
</evidence>
<dbReference type="STRING" id="1220578.FPE01S_03_05260"/>
<dbReference type="OrthoDB" id="9807157at2"/>
<gene>
    <name evidence="6" type="primary">bioF</name>
    <name evidence="6" type="ORF">FPE01S_03_05260</name>
</gene>
<evidence type="ECO:0000256" key="1">
    <source>
        <dbReference type="ARBA" id="ARBA00001933"/>
    </source>
</evidence>
<dbReference type="InterPro" id="IPR004839">
    <property type="entry name" value="Aminotransferase_I/II_large"/>
</dbReference>
<dbReference type="SUPFAM" id="SSF53383">
    <property type="entry name" value="PLP-dependent transferases"/>
    <property type="match status" value="1"/>
</dbReference>
<comment type="cofactor">
    <cofactor evidence="1">
        <name>pyridoxal 5'-phosphate</name>
        <dbReference type="ChEBI" id="CHEBI:597326"/>
    </cofactor>
</comment>
<dbReference type="RefSeq" id="WP_046370407.1">
    <property type="nucleotide sequence ID" value="NZ_BBWV01000003.1"/>
</dbReference>
<dbReference type="PANTHER" id="PTHR13693">
    <property type="entry name" value="CLASS II AMINOTRANSFERASE/8-AMINO-7-OXONONANOATE SYNTHASE"/>
    <property type="match status" value="1"/>
</dbReference>
<dbReference type="Gene3D" id="3.40.640.10">
    <property type="entry name" value="Type I PLP-dependent aspartate aminotransferase-like (Major domain)"/>
    <property type="match status" value="1"/>
</dbReference>
<dbReference type="GO" id="GO:0009102">
    <property type="term" value="P:biotin biosynthetic process"/>
    <property type="evidence" value="ECO:0007669"/>
    <property type="project" value="TreeGrafter"/>
</dbReference>
<dbReference type="InterPro" id="IPR015421">
    <property type="entry name" value="PyrdxlP-dep_Trfase_major"/>
</dbReference>
<dbReference type="InterPro" id="IPR050087">
    <property type="entry name" value="AON_synthase_class-II"/>
</dbReference>
<evidence type="ECO:0000259" key="5">
    <source>
        <dbReference type="Pfam" id="PF00155"/>
    </source>
</evidence>
<accession>A0A0E9N3U9</accession>
<proteinExistence type="inferred from homology"/>
<evidence type="ECO:0000256" key="2">
    <source>
        <dbReference type="ARBA" id="ARBA00010008"/>
    </source>
</evidence>
<keyword evidence="7" id="KW-1185">Reference proteome</keyword>
<comment type="caution">
    <text evidence="6">The sequence shown here is derived from an EMBL/GenBank/DDBJ whole genome shotgun (WGS) entry which is preliminary data.</text>
</comment>
<dbReference type="Proteomes" id="UP000033121">
    <property type="component" value="Unassembled WGS sequence"/>
</dbReference>
<organism evidence="6 7">
    <name type="scientific">Flavihumibacter petaseus NBRC 106054</name>
    <dbReference type="NCBI Taxonomy" id="1220578"/>
    <lineage>
        <taxon>Bacteria</taxon>
        <taxon>Pseudomonadati</taxon>
        <taxon>Bacteroidota</taxon>
        <taxon>Chitinophagia</taxon>
        <taxon>Chitinophagales</taxon>
        <taxon>Chitinophagaceae</taxon>
        <taxon>Flavihumibacter</taxon>
    </lineage>
</organism>
<name>A0A0E9N3U9_9BACT</name>
<dbReference type="Pfam" id="PF00155">
    <property type="entry name" value="Aminotran_1_2"/>
    <property type="match status" value="1"/>
</dbReference>
<dbReference type="Gene3D" id="3.90.1150.10">
    <property type="entry name" value="Aspartate Aminotransferase, domain 1"/>
    <property type="match status" value="1"/>
</dbReference>
<evidence type="ECO:0000313" key="6">
    <source>
        <dbReference type="EMBL" id="GAO44489.1"/>
    </source>
</evidence>
<evidence type="ECO:0000313" key="7">
    <source>
        <dbReference type="Proteomes" id="UP000033121"/>
    </source>
</evidence>